<feature type="region of interest" description="Disordered" evidence="1">
    <location>
        <begin position="20"/>
        <end position="45"/>
    </location>
</feature>
<sequence>MRVRHACGYWTTGQKHQQVTSPGIEGVSCSNQEKEETDSFVIQNT</sequence>
<proteinExistence type="predicted"/>
<evidence type="ECO:0000256" key="1">
    <source>
        <dbReference type="SAM" id="MobiDB-lite"/>
    </source>
</evidence>
<dbReference type="Proteomes" id="UP000634136">
    <property type="component" value="Unassembled WGS sequence"/>
</dbReference>
<dbReference type="EMBL" id="JAAIUW010000002">
    <property type="protein sequence ID" value="KAF7842445.1"/>
    <property type="molecule type" value="Genomic_DNA"/>
</dbReference>
<organism evidence="2 3">
    <name type="scientific">Senna tora</name>
    <dbReference type="NCBI Taxonomy" id="362788"/>
    <lineage>
        <taxon>Eukaryota</taxon>
        <taxon>Viridiplantae</taxon>
        <taxon>Streptophyta</taxon>
        <taxon>Embryophyta</taxon>
        <taxon>Tracheophyta</taxon>
        <taxon>Spermatophyta</taxon>
        <taxon>Magnoliopsida</taxon>
        <taxon>eudicotyledons</taxon>
        <taxon>Gunneridae</taxon>
        <taxon>Pentapetalae</taxon>
        <taxon>rosids</taxon>
        <taxon>fabids</taxon>
        <taxon>Fabales</taxon>
        <taxon>Fabaceae</taxon>
        <taxon>Caesalpinioideae</taxon>
        <taxon>Cassia clade</taxon>
        <taxon>Senna</taxon>
    </lineage>
</organism>
<evidence type="ECO:0000313" key="3">
    <source>
        <dbReference type="Proteomes" id="UP000634136"/>
    </source>
</evidence>
<accession>A0A835CJL8</accession>
<evidence type="ECO:0000313" key="2">
    <source>
        <dbReference type="EMBL" id="KAF7842445.1"/>
    </source>
</evidence>
<keyword evidence="3" id="KW-1185">Reference proteome</keyword>
<reference evidence="2" key="1">
    <citation type="submission" date="2020-09" db="EMBL/GenBank/DDBJ databases">
        <title>Genome-Enabled Discovery of Anthraquinone Biosynthesis in Senna tora.</title>
        <authorList>
            <person name="Kang S.-H."/>
            <person name="Pandey R.P."/>
            <person name="Lee C.-M."/>
            <person name="Sim J.-S."/>
            <person name="Jeong J.-T."/>
            <person name="Choi B.-S."/>
            <person name="Jung M."/>
            <person name="Ginzburg D."/>
            <person name="Zhao K."/>
            <person name="Won S.Y."/>
            <person name="Oh T.-J."/>
            <person name="Yu Y."/>
            <person name="Kim N.-H."/>
            <person name="Lee O.R."/>
            <person name="Lee T.-H."/>
            <person name="Bashyal P."/>
            <person name="Kim T.-S."/>
            <person name="Lee W.-H."/>
            <person name="Kawkins C."/>
            <person name="Kim C.-K."/>
            <person name="Kim J.S."/>
            <person name="Ahn B.O."/>
            <person name="Rhee S.Y."/>
            <person name="Sohng J.K."/>
        </authorList>
    </citation>
    <scope>NUCLEOTIDE SEQUENCE</scope>
    <source>
        <tissue evidence="2">Leaf</tissue>
    </source>
</reference>
<dbReference type="AlphaFoldDB" id="A0A835CJL8"/>
<comment type="caution">
    <text evidence="2">The sequence shown here is derived from an EMBL/GenBank/DDBJ whole genome shotgun (WGS) entry which is preliminary data.</text>
</comment>
<protein>
    <submittedName>
        <fullName evidence="2">Uncharacterized protein</fullName>
    </submittedName>
</protein>
<gene>
    <name evidence="2" type="ORF">G2W53_004743</name>
</gene>
<name>A0A835CJL8_9FABA</name>